<comment type="caution">
    <text evidence="6">The sequence shown here is derived from an EMBL/GenBank/DDBJ whole genome shotgun (WGS) entry which is preliminary data.</text>
</comment>
<dbReference type="PROSITE" id="PS51077">
    <property type="entry name" value="HTH_ICLR"/>
    <property type="match status" value="1"/>
</dbReference>
<dbReference type="InterPro" id="IPR005471">
    <property type="entry name" value="Tscrpt_reg_IclR_N"/>
</dbReference>
<reference evidence="6 7" key="1">
    <citation type="submission" date="2023-05" db="EMBL/GenBank/DDBJ databases">
        <title>Streptantibioticus silvisoli sp. nov., acidotolerant actinomycetes 1 from pine litter.</title>
        <authorList>
            <person name="Swiecimska M."/>
            <person name="Golinska P."/>
            <person name="Sangal V."/>
            <person name="Wachnowicz B."/>
            <person name="Goodfellow M."/>
        </authorList>
    </citation>
    <scope>NUCLEOTIDE SEQUENCE [LARGE SCALE GENOMIC DNA]</scope>
    <source>
        <strain evidence="6 7">SL54</strain>
    </source>
</reference>
<feature type="domain" description="IclR-ED" evidence="5">
    <location>
        <begin position="62"/>
        <end position="245"/>
    </location>
</feature>
<evidence type="ECO:0000313" key="7">
    <source>
        <dbReference type="Proteomes" id="UP001156398"/>
    </source>
</evidence>
<dbReference type="Pfam" id="PF01614">
    <property type="entry name" value="IclR_C"/>
    <property type="match status" value="1"/>
</dbReference>
<protein>
    <submittedName>
        <fullName evidence="6">IclR family transcriptional regulator</fullName>
    </submittedName>
</protein>
<name>A0ABT6W773_9ACTN</name>
<dbReference type="Gene3D" id="3.30.450.40">
    <property type="match status" value="1"/>
</dbReference>
<dbReference type="SUPFAM" id="SSF46785">
    <property type="entry name" value="Winged helix' DNA-binding domain"/>
    <property type="match status" value="1"/>
</dbReference>
<dbReference type="InterPro" id="IPR029016">
    <property type="entry name" value="GAF-like_dom_sf"/>
</dbReference>
<dbReference type="Pfam" id="PF09339">
    <property type="entry name" value="HTH_IclR"/>
    <property type="match status" value="1"/>
</dbReference>
<feature type="domain" description="HTH iclR-type" evidence="4">
    <location>
        <begin position="2"/>
        <end position="61"/>
    </location>
</feature>
<dbReference type="RefSeq" id="WP_271321968.1">
    <property type="nucleotide sequence ID" value="NZ_JAAGKO020000055.1"/>
</dbReference>
<dbReference type="PANTHER" id="PTHR30136:SF24">
    <property type="entry name" value="HTH-TYPE TRANSCRIPTIONAL REPRESSOR ALLR"/>
    <property type="match status" value="1"/>
</dbReference>
<dbReference type="InterPro" id="IPR014757">
    <property type="entry name" value="Tscrpt_reg_IclR_C"/>
</dbReference>
<dbReference type="SMART" id="SM00346">
    <property type="entry name" value="HTH_ICLR"/>
    <property type="match status" value="1"/>
</dbReference>
<dbReference type="Gene3D" id="1.10.10.10">
    <property type="entry name" value="Winged helix-like DNA-binding domain superfamily/Winged helix DNA-binding domain"/>
    <property type="match status" value="1"/>
</dbReference>
<keyword evidence="2" id="KW-0238">DNA-binding</keyword>
<keyword evidence="3" id="KW-0804">Transcription</keyword>
<evidence type="ECO:0000256" key="3">
    <source>
        <dbReference type="ARBA" id="ARBA00023163"/>
    </source>
</evidence>
<dbReference type="PROSITE" id="PS51078">
    <property type="entry name" value="ICLR_ED"/>
    <property type="match status" value="1"/>
</dbReference>
<keyword evidence="7" id="KW-1185">Reference proteome</keyword>
<evidence type="ECO:0000256" key="1">
    <source>
        <dbReference type="ARBA" id="ARBA00023015"/>
    </source>
</evidence>
<accession>A0ABT6W773</accession>
<dbReference type="InterPro" id="IPR050707">
    <property type="entry name" value="HTH_MetabolicPath_Reg"/>
</dbReference>
<evidence type="ECO:0000256" key="2">
    <source>
        <dbReference type="ARBA" id="ARBA00023125"/>
    </source>
</evidence>
<dbReference type="InterPro" id="IPR036388">
    <property type="entry name" value="WH-like_DNA-bd_sf"/>
</dbReference>
<dbReference type="SUPFAM" id="SSF55781">
    <property type="entry name" value="GAF domain-like"/>
    <property type="match status" value="1"/>
</dbReference>
<proteinExistence type="predicted"/>
<evidence type="ECO:0000313" key="6">
    <source>
        <dbReference type="EMBL" id="MDI5966597.1"/>
    </source>
</evidence>
<keyword evidence="1" id="KW-0805">Transcription regulation</keyword>
<dbReference type="InterPro" id="IPR036390">
    <property type="entry name" value="WH_DNA-bd_sf"/>
</dbReference>
<dbReference type="Proteomes" id="UP001156398">
    <property type="component" value="Unassembled WGS sequence"/>
</dbReference>
<dbReference type="PANTHER" id="PTHR30136">
    <property type="entry name" value="HELIX-TURN-HELIX TRANSCRIPTIONAL REGULATOR, ICLR FAMILY"/>
    <property type="match status" value="1"/>
</dbReference>
<sequence length="247" mass="26950">MSQTVARAIEILEFVSQEPRNPADVARHLDVHRSTALRLLETLTESALTRRHADGRYGVGYRLAGLAQLALEQFDLSHVARPHLARLCERSTHTVHLAVLEGDRVIYADKLEPPRSVRLYSQVGLPVALHAAGVAKAILAFRSPATTERLLRGCRFEPHTGTTLTDRDAYLAQLADVRARGWAVDDGEFEDYVNCVAMPIRDASGEVTAAVSVTALKARAGLPELHQLLPALGEAASAISKELGWKP</sequence>
<evidence type="ECO:0000259" key="4">
    <source>
        <dbReference type="PROSITE" id="PS51077"/>
    </source>
</evidence>
<gene>
    <name evidence="6" type="ORF">POF43_028370</name>
</gene>
<evidence type="ECO:0000259" key="5">
    <source>
        <dbReference type="PROSITE" id="PS51078"/>
    </source>
</evidence>
<dbReference type="EMBL" id="JAAGKO020000055">
    <property type="protein sequence ID" value="MDI5966597.1"/>
    <property type="molecule type" value="Genomic_DNA"/>
</dbReference>
<organism evidence="6 7">
    <name type="scientific">Streptantibioticus silvisoli</name>
    <dbReference type="NCBI Taxonomy" id="2705255"/>
    <lineage>
        <taxon>Bacteria</taxon>
        <taxon>Bacillati</taxon>
        <taxon>Actinomycetota</taxon>
        <taxon>Actinomycetes</taxon>
        <taxon>Kitasatosporales</taxon>
        <taxon>Streptomycetaceae</taxon>
        <taxon>Streptantibioticus</taxon>
    </lineage>
</organism>